<dbReference type="EMBL" id="JALJOR010000011">
    <property type="protein sequence ID" value="KAK9808934.1"/>
    <property type="molecule type" value="Genomic_DNA"/>
</dbReference>
<gene>
    <name evidence="2" type="ORF">WJX72_006590</name>
</gene>
<keyword evidence="3" id="KW-1185">Reference proteome</keyword>
<keyword evidence="1" id="KW-0812">Transmembrane</keyword>
<keyword evidence="1" id="KW-1133">Transmembrane helix</keyword>
<accession>A0AAW1PLU8</accession>
<evidence type="ECO:0000313" key="2">
    <source>
        <dbReference type="EMBL" id="KAK9808934.1"/>
    </source>
</evidence>
<evidence type="ECO:0000313" key="3">
    <source>
        <dbReference type="Proteomes" id="UP001489004"/>
    </source>
</evidence>
<name>A0AAW1PLU8_9CHLO</name>
<dbReference type="AlphaFoldDB" id="A0AAW1PLU8"/>
<organism evidence="2 3">
    <name type="scientific">[Myrmecia] bisecta</name>
    <dbReference type="NCBI Taxonomy" id="41462"/>
    <lineage>
        <taxon>Eukaryota</taxon>
        <taxon>Viridiplantae</taxon>
        <taxon>Chlorophyta</taxon>
        <taxon>core chlorophytes</taxon>
        <taxon>Trebouxiophyceae</taxon>
        <taxon>Trebouxiales</taxon>
        <taxon>Trebouxiaceae</taxon>
        <taxon>Myrmecia</taxon>
    </lineage>
</organism>
<proteinExistence type="predicted"/>
<dbReference type="PANTHER" id="PTHR36377:SF1">
    <property type="entry name" value="DNA MISMATCH REPAIR PROTEIN"/>
    <property type="match status" value="1"/>
</dbReference>
<comment type="caution">
    <text evidence="2">The sequence shown here is derived from an EMBL/GenBank/DDBJ whole genome shotgun (WGS) entry which is preliminary data.</text>
</comment>
<dbReference type="PANTHER" id="PTHR36377">
    <property type="entry name" value="DNA MISMATCH REPAIR PROTEIN"/>
    <property type="match status" value="1"/>
</dbReference>
<protein>
    <submittedName>
        <fullName evidence="2">Uncharacterized protein</fullName>
    </submittedName>
</protein>
<feature type="transmembrane region" description="Helical" evidence="1">
    <location>
        <begin position="6"/>
        <end position="27"/>
    </location>
</feature>
<reference evidence="2 3" key="1">
    <citation type="journal article" date="2024" name="Nat. Commun.">
        <title>Phylogenomics reveals the evolutionary origins of lichenization in chlorophyte algae.</title>
        <authorList>
            <person name="Puginier C."/>
            <person name="Libourel C."/>
            <person name="Otte J."/>
            <person name="Skaloud P."/>
            <person name="Haon M."/>
            <person name="Grisel S."/>
            <person name="Petersen M."/>
            <person name="Berrin J.G."/>
            <person name="Delaux P.M."/>
            <person name="Dal Grande F."/>
            <person name="Keller J."/>
        </authorList>
    </citation>
    <scope>NUCLEOTIDE SEQUENCE [LARGE SCALE GENOMIC DNA]</scope>
    <source>
        <strain evidence="2 3">SAG 2043</strain>
    </source>
</reference>
<keyword evidence="1" id="KW-0472">Membrane</keyword>
<evidence type="ECO:0000256" key="1">
    <source>
        <dbReference type="SAM" id="Phobius"/>
    </source>
</evidence>
<sequence length="77" mass="9165">MSHPWQFYAKVASACFVAGGCMELFMIKTGFYDKVTQLEAERLEETREQREEFQRTLRAELERQAREKNVQLHLPEK</sequence>
<dbReference type="Proteomes" id="UP001489004">
    <property type="component" value="Unassembled WGS sequence"/>
</dbReference>